<dbReference type="STRING" id="80876.SAMN05421779_101316"/>
<gene>
    <name evidence="1" type="ORF">SAMN05421779_101316</name>
</gene>
<name>A0A1N7ILF2_9PROT</name>
<accession>A0A1N7ILF2</accession>
<dbReference type="Pfam" id="PF04891">
    <property type="entry name" value="NifQ"/>
    <property type="match status" value="1"/>
</dbReference>
<dbReference type="GO" id="GO:0009399">
    <property type="term" value="P:nitrogen fixation"/>
    <property type="evidence" value="ECO:0007669"/>
    <property type="project" value="InterPro"/>
</dbReference>
<evidence type="ECO:0000313" key="2">
    <source>
        <dbReference type="Proteomes" id="UP000185678"/>
    </source>
</evidence>
<dbReference type="InterPro" id="IPR006975">
    <property type="entry name" value="NifQ"/>
</dbReference>
<dbReference type="RefSeq" id="WP_076398297.1">
    <property type="nucleotide sequence ID" value="NZ_FTOA01000001.1"/>
</dbReference>
<reference evidence="1 2" key="1">
    <citation type="submission" date="2017-01" db="EMBL/GenBank/DDBJ databases">
        <authorList>
            <person name="Mah S.A."/>
            <person name="Swanson W.J."/>
            <person name="Moy G.W."/>
            <person name="Vacquier V.D."/>
        </authorList>
    </citation>
    <scope>NUCLEOTIDE SEQUENCE [LARGE SCALE GENOMIC DNA]</scope>
    <source>
        <strain evidence="1 2">DSM 11589</strain>
    </source>
</reference>
<dbReference type="EMBL" id="FTOA01000001">
    <property type="protein sequence ID" value="SIS37899.1"/>
    <property type="molecule type" value="Genomic_DNA"/>
</dbReference>
<dbReference type="Proteomes" id="UP000185678">
    <property type="component" value="Unassembled WGS sequence"/>
</dbReference>
<dbReference type="AlphaFoldDB" id="A0A1N7ILF2"/>
<evidence type="ECO:0000313" key="1">
    <source>
        <dbReference type="EMBL" id="SIS37899.1"/>
    </source>
</evidence>
<dbReference type="OrthoDB" id="192277at2"/>
<keyword evidence="2" id="KW-1185">Reference proteome</keyword>
<proteinExistence type="predicted"/>
<protein>
    <submittedName>
        <fullName evidence="1">Nitrogen fixation protein NifQ</fullName>
    </submittedName>
</protein>
<organism evidence="1 2">
    <name type="scientific">Insolitispirillum peregrinum</name>
    <dbReference type="NCBI Taxonomy" id="80876"/>
    <lineage>
        <taxon>Bacteria</taxon>
        <taxon>Pseudomonadati</taxon>
        <taxon>Pseudomonadota</taxon>
        <taxon>Alphaproteobacteria</taxon>
        <taxon>Rhodospirillales</taxon>
        <taxon>Novispirillaceae</taxon>
        <taxon>Insolitispirillum</taxon>
    </lineage>
</organism>
<sequence>MTETVYQRLMAGVGLGEHFDRHVFASLIAVVRSDPATSQDMLTHALGVSPDALSSLLRHYFPQAVEFMPTGAGTQVPEIDEALEEEDLRAFILSHRAGVREEEVWLAAMIARRSLCENHLWQDLGLRSRDELNALLRQNFPSLVALNSENMKWKKFFYRQLCQTDGVVLCKSPNCQTCSDSAVCFGEESGEPVIFRMMPMVPQESGVSLL</sequence>
<dbReference type="GO" id="GO:0030151">
    <property type="term" value="F:molybdenum ion binding"/>
    <property type="evidence" value="ECO:0007669"/>
    <property type="project" value="InterPro"/>
</dbReference>